<gene>
    <name evidence="3" type="ORF">GWA01_23250</name>
</gene>
<keyword evidence="4" id="KW-1185">Reference proteome</keyword>
<dbReference type="PRINTS" id="PR00111">
    <property type="entry name" value="ABHYDROLASE"/>
</dbReference>
<dbReference type="GO" id="GO:0016787">
    <property type="term" value="F:hydrolase activity"/>
    <property type="evidence" value="ECO:0007669"/>
    <property type="project" value="UniProtKB-KW"/>
</dbReference>
<evidence type="ECO:0000313" key="3">
    <source>
        <dbReference type="EMBL" id="GEK94555.1"/>
    </source>
</evidence>
<dbReference type="Pfam" id="PF00561">
    <property type="entry name" value="Abhydrolase_1"/>
    <property type="match status" value="1"/>
</dbReference>
<dbReference type="InterPro" id="IPR000639">
    <property type="entry name" value="Epox_hydrolase-like"/>
</dbReference>
<protein>
    <recommendedName>
        <fullName evidence="2">AB hydrolase-1 domain-containing protein</fullName>
    </recommendedName>
</protein>
<dbReference type="Proteomes" id="UP000321230">
    <property type="component" value="Unassembled WGS sequence"/>
</dbReference>
<dbReference type="PANTHER" id="PTHR46118:SF4">
    <property type="entry name" value="PROTEIN ABHD11"/>
    <property type="match status" value="1"/>
</dbReference>
<reference evidence="3 4" key="1">
    <citation type="submission" date="2019-07" db="EMBL/GenBank/DDBJ databases">
        <title>Whole genome shotgun sequence of Gluconobacter wancherniae NBRC 103581.</title>
        <authorList>
            <person name="Hosoyama A."/>
            <person name="Uohara A."/>
            <person name="Ohji S."/>
            <person name="Ichikawa N."/>
        </authorList>
    </citation>
    <scope>NUCLEOTIDE SEQUENCE [LARGE SCALE GENOMIC DNA]</scope>
    <source>
        <strain evidence="3 4">NBRC 103581</strain>
    </source>
</reference>
<dbReference type="InterPro" id="IPR029058">
    <property type="entry name" value="AB_hydrolase_fold"/>
</dbReference>
<evidence type="ECO:0000259" key="2">
    <source>
        <dbReference type="Pfam" id="PF00561"/>
    </source>
</evidence>
<accession>A0A511B276</accession>
<dbReference type="AlphaFoldDB" id="A0A511B276"/>
<dbReference type="SUPFAM" id="SSF53474">
    <property type="entry name" value="alpha/beta-Hydrolases"/>
    <property type="match status" value="1"/>
</dbReference>
<dbReference type="EMBL" id="BJUZ01000003">
    <property type="protein sequence ID" value="GEK94555.1"/>
    <property type="molecule type" value="Genomic_DNA"/>
</dbReference>
<evidence type="ECO:0000256" key="1">
    <source>
        <dbReference type="ARBA" id="ARBA00022801"/>
    </source>
</evidence>
<dbReference type="PRINTS" id="PR00412">
    <property type="entry name" value="EPOXHYDRLASE"/>
</dbReference>
<sequence>MVQDVLETMDALNIGQADIVGHSMGGKVAMLTALVAPERVSKLMVADIAPVKTHQGHNKMIPRLRAIAFPATLNRAQALDLLMPHVEGKGVAELLLQNLKLGENPGWAIGIEQISEAIEKLEGWPDIHVEPWYGPTLFLRGENSTYVQPQHHELILTLFPNARIETLEGAGHWLHAEQPRAFTDQMMAFLQS</sequence>
<dbReference type="Gene3D" id="3.40.50.1820">
    <property type="entry name" value="alpha/beta hydrolase"/>
    <property type="match status" value="1"/>
</dbReference>
<dbReference type="InterPro" id="IPR000073">
    <property type="entry name" value="AB_hydrolase_1"/>
</dbReference>
<organism evidence="3 4">
    <name type="scientific">Gluconobacter wancherniae NBRC 103581</name>
    <dbReference type="NCBI Taxonomy" id="656744"/>
    <lineage>
        <taxon>Bacteria</taxon>
        <taxon>Pseudomonadati</taxon>
        <taxon>Pseudomonadota</taxon>
        <taxon>Alphaproteobacteria</taxon>
        <taxon>Acetobacterales</taxon>
        <taxon>Acetobacteraceae</taxon>
        <taxon>Gluconobacter</taxon>
    </lineage>
</organism>
<keyword evidence="1" id="KW-0378">Hydrolase</keyword>
<feature type="domain" description="AB hydrolase-1" evidence="2">
    <location>
        <begin position="3"/>
        <end position="178"/>
    </location>
</feature>
<dbReference type="PANTHER" id="PTHR46118">
    <property type="entry name" value="PROTEIN ABHD11"/>
    <property type="match status" value="1"/>
</dbReference>
<name>A0A511B276_9PROT</name>
<proteinExistence type="predicted"/>
<evidence type="ECO:0000313" key="4">
    <source>
        <dbReference type="Proteomes" id="UP000321230"/>
    </source>
</evidence>
<comment type="caution">
    <text evidence="3">The sequence shown here is derived from an EMBL/GenBank/DDBJ whole genome shotgun (WGS) entry which is preliminary data.</text>
</comment>